<name>A0A2K3MPC9_TRIPR</name>
<dbReference type="EMBL" id="ASHM01010798">
    <property type="protein sequence ID" value="PNX92658.1"/>
    <property type="molecule type" value="Genomic_DNA"/>
</dbReference>
<dbReference type="PANTHER" id="PTHR34676:SF8">
    <property type="entry name" value="TRANSMEMBRANE PROTEIN"/>
    <property type="match status" value="1"/>
</dbReference>
<comment type="caution">
    <text evidence="1">The sequence shown here is derived from an EMBL/GenBank/DDBJ whole genome shotgun (WGS) entry which is preliminary data.</text>
</comment>
<reference evidence="1 2" key="1">
    <citation type="journal article" date="2014" name="Am. J. Bot.">
        <title>Genome assembly and annotation for red clover (Trifolium pratense; Fabaceae).</title>
        <authorList>
            <person name="Istvanek J."/>
            <person name="Jaros M."/>
            <person name="Krenek A."/>
            <person name="Repkova J."/>
        </authorList>
    </citation>
    <scope>NUCLEOTIDE SEQUENCE [LARGE SCALE GENOMIC DNA]</scope>
    <source>
        <strain evidence="2">cv. Tatra</strain>
        <tissue evidence="1">Young leaves</tissue>
    </source>
</reference>
<dbReference type="GO" id="GO:0008233">
    <property type="term" value="F:peptidase activity"/>
    <property type="evidence" value="ECO:0007669"/>
    <property type="project" value="UniProtKB-KW"/>
</dbReference>
<dbReference type="PANTHER" id="PTHR34676">
    <property type="entry name" value="DUF4219 DOMAIN-CONTAINING PROTEIN-RELATED"/>
    <property type="match status" value="1"/>
</dbReference>
<keyword evidence="1" id="KW-0645">Protease</keyword>
<gene>
    <name evidence="1" type="ORF">L195_g015798</name>
</gene>
<proteinExistence type="predicted"/>
<reference evidence="1 2" key="2">
    <citation type="journal article" date="2017" name="Front. Plant Sci.">
        <title>Gene Classification and Mining of Molecular Markers Useful in Red Clover (Trifolium pratense) Breeding.</title>
        <authorList>
            <person name="Istvanek J."/>
            <person name="Dluhosova J."/>
            <person name="Dluhos P."/>
            <person name="Patkova L."/>
            <person name="Nedelnik J."/>
            <person name="Repkova J."/>
        </authorList>
    </citation>
    <scope>NUCLEOTIDE SEQUENCE [LARGE SCALE GENOMIC DNA]</scope>
    <source>
        <strain evidence="2">cv. Tatra</strain>
        <tissue evidence="1">Young leaves</tissue>
    </source>
</reference>
<organism evidence="1 2">
    <name type="scientific">Trifolium pratense</name>
    <name type="common">Red clover</name>
    <dbReference type="NCBI Taxonomy" id="57577"/>
    <lineage>
        <taxon>Eukaryota</taxon>
        <taxon>Viridiplantae</taxon>
        <taxon>Streptophyta</taxon>
        <taxon>Embryophyta</taxon>
        <taxon>Tracheophyta</taxon>
        <taxon>Spermatophyta</taxon>
        <taxon>Magnoliopsida</taxon>
        <taxon>eudicotyledons</taxon>
        <taxon>Gunneridae</taxon>
        <taxon>Pentapetalae</taxon>
        <taxon>rosids</taxon>
        <taxon>fabids</taxon>
        <taxon>Fabales</taxon>
        <taxon>Fabaceae</taxon>
        <taxon>Papilionoideae</taxon>
        <taxon>50 kb inversion clade</taxon>
        <taxon>NPAAA clade</taxon>
        <taxon>Hologalegina</taxon>
        <taxon>IRL clade</taxon>
        <taxon>Trifolieae</taxon>
        <taxon>Trifolium</taxon>
    </lineage>
</organism>
<evidence type="ECO:0000313" key="2">
    <source>
        <dbReference type="Proteomes" id="UP000236291"/>
    </source>
</evidence>
<keyword evidence="1" id="KW-0378">Hydrolase</keyword>
<evidence type="ECO:0000313" key="1">
    <source>
        <dbReference type="EMBL" id="PNX92658.1"/>
    </source>
</evidence>
<accession>A0A2K3MPC9</accession>
<dbReference type="AlphaFoldDB" id="A0A2K3MPC9"/>
<dbReference type="OrthoDB" id="1931687at2759"/>
<dbReference type="GO" id="GO:0006508">
    <property type="term" value="P:proteolysis"/>
    <property type="evidence" value="ECO:0007669"/>
    <property type="project" value="UniProtKB-KW"/>
</dbReference>
<dbReference type="Proteomes" id="UP000236291">
    <property type="component" value="Unassembled WGS sequence"/>
</dbReference>
<dbReference type="Pfam" id="PF14223">
    <property type="entry name" value="Retrotran_gag_2"/>
    <property type="match status" value="1"/>
</dbReference>
<protein>
    <submittedName>
        <fullName evidence="1">Gag-protease polyprotein</fullName>
    </submittedName>
</protein>
<sequence length="130" mass="14567">MDKDGGSLNRPPVLDGSNYDYWKARMVAFLKSMDYRAWKTIIKGLTHPIFTAEDGTTSLKPEADWSVSEDTEATGNSKALNAIFNGVDKNMFKLINTCTEAKQAWKILQNAHEGTTKVRMSKLTTPHDKI</sequence>